<dbReference type="Pfam" id="PF00589">
    <property type="entry name" value="Phage_integrase"/>
    <property type="match status" value="1"/>
</dbReference>
<organism evidence="5 6">
    <name type="scientific">Weissella oryzae (strain DSM 25784 / JCM 18191 / LMG 30913 / SG25)</name>
    <dbReference type="NCBI Taxonomy" id="1329250"/>
    <lineage>
        <taxon>Bacteria</taxon>
        <taxon>Bacillati</taxon>
        <taxon>Bacillota</taxon>
        <taxon>Bacilli</taxon>
        <taxon>Lactobacillales</taxon>
        <taxon>Lactobacillaceae</taxon>
        <taxon>Weissella</taxon>
    </lineage>
</organism>
<dbReference type="Proteomes" id="UP000030643">
    <property type="component" value="Unassembled WGS sequence"/>
</dbReference>
<dbReference type="STRING" id="1329250.WOSG25_020500"/>
<gene>
    <name evidence="5" type="ORF">WOSG25_020500</name>
</gene>
<dbReference type="InterPro" id="IPR013762">
    <property type="entry name" value="Integrase-like_cat_sf"/>
</dbReference>
<dbReference type="InterPro" id="IPR050090">
    <property type="entry name" value="Tyrosine_recombinase_XerCD"/>
</dbReference>
<sequence length="392" mass="45754">MIKKVATGKFAGKYMVRVHRRINGTLTASARIYANTLAEARKVEDDLNHDFDRGYTKFDASSLISEYFWKWFQDMIEPTLEVNSKQDYFNLRRRLEKELPETKMIDWDGQKQLAQRFFNILGKIYTTGTNSKYRSMLQRMFSDAEYNGVIRKTPFPYENRIKITGTDSRLKKAVPALSRNDANLLRNYLYSVPNEPKYQEYLALLIMLETGARVNEAKSLEFRYIDVERKQIHIQNNYVNKTDELKRYPKNGMDRYVPISTELAERLTVFMRIKKMDINNSHISRATNLIFRKLGDKQSSRILSTPQMTQKALFLALKKSGVPECNWTTRDGQKITPKALRATHDTILIAAGVPIEYIAQISGHTIEIINKYYRALLDEQAQKGQEMVRNLW</sequence>
<dbReference type="InterPro" id="IPR002104">
    <property type="entry name" value="Integrase_catalytic"/>
</dbReference>
<dbReference type="GO" id="GO:0015074">
    <property type="term" value="P:DNA integration"/>
    <property type="evidence" value="ECO:0007669"/>
    <property type="project" value="InterPro"/>
</dbReference>
<evidence type="ECO:0000313" key="5">
    <source>
        <dbReference type="EMBL" id="GAK30253.1"/>
    </source>
</evidence>
<dbReference type="PANTHER" id="PTHR30349:SF64">
    <property type="entry name" value="PROPHAGE INTEGRASE INTD-RELATED"/>
    <property type="match status" value="1"/>
</dbReference>
<dbReference type="PANTHER" id="PTHR30349">
    <property type="entry name" value="PHAGE INTEGRASE-RELATED"/>
    <property type="match status" value="1"/>
</dbReference>
<feature type="domain" description="Tyr recombinase" evidence="4">
    <location>
        <begin position="172"/>
        <end position="387"/>
    </location>
</feature>
<dbReference type="Gene3D" id="1.10.150.130">
    <property type="match status" value="1"/>
</dbReference>
<comment type="similarity">
    <text evidence="1">Belongs to the 'phage' integrase family.</text>
</comment>
<dbReference type="GO" id="GO:0003677">
    <property type="term" value="F:DNA binding"/>
    <property type="evidence" value="ECO:0007669"/>
    <property type="project" value="UniProtKB-KW"/>
</dbReference>
<dbReference type="RefSeq" id="WP_027698375.1">
    <property type="nucleotide sequence ID" value="NZ_DF820485.1"/>
</dbReference>
<evidence type="ECO:0000256" key="3">
    <source>
        <dbReference type="ARBA" id="ARBA00023172"/>
    </source>
</evidence>
<dbReference type="GO" id="GO:0006310">
    <property type="term" value="P:DNA recombination"/>
    <property type="evidence" value="ECO:0007669"/>
    <property type="project" value="UniProtKB-KW"/>
</dbReference>
<dbReference type="EMBL" id="DF820485">
    <property type="protein sequence ID" value="GAK30253.1"/>
    <property type="molecule type" value="Genomic_DNA"/>
</dbReference>
<dbReference type="PROSITE" id="PS51898">
    <property type="entry name" value="TYR_RECOMBINASE"/>
    <property type="match status" value="1"/>
</dbReference>
<protein>
    <submittedName>
        <fullName evidence="5">Phage integrase</fullName>
    </submittedName>
</protein>
<name>A0A069CSP7_WEIOS</name>
<dbReference type="eggNOG" id="COG0582">
    <property type="taxonomic scope" value="Bacteria"/>
</dbReference>
<dbReference type="InterPro" id="IPR011010">
    <property type="entry name" value="DNA_brk_join_enz"/>
</dbReference>
<dbReference type="SUPFAM" id="SSF56349">
    <property type="entry name" value="DNA breaking-rejoining enzymes"/>
    <property type="match status" value="1"/>
</dbReference>
<keyword evidence="2" id="KW-0238">DNA-binding</keyword>
<evidence type="ECO:0000256" key="1">
    <source>
        <dbReference type="ARBA" id="ARBA00008857"/>
    </source>
</evidence>
<accession>A0A069CSP7</accession>
<dbReference type="InterPro" id="IPR010998">
    <property type="entry name" value="Integrase_recombinase_N"/>
</dbReference>
<reference evidence="6" key="1">
    <citation type="journal article" date="2014" name="Genome Announc.">
        <title>Draft genome sequence of Weissella oryzae SG25T, isolated from fermented rice grains.</title>
        <authorList>
            <person name="Tanizawa Y."/>
            <person name="Fujisawa T."/>
            <person name="Mochizuki T."/>
            <person name="Kaminuma E."/>
            <person name="Suzuki Y."/>
            <person name="Nakamura Y."/>
            <person name="Tohno M."/>
        </authorList>
    </citation>
    <scope>NUCLEOTIDE SEQUENCE [LARGE SCALE GENOMIC DNA]</scope>
    <source>
        <strain evidence="6">DSM 25784 / JCM 18191 / LMG 30913 / SG25</strain>
    </source>
</reference>
<proteinExistence type="inferred from homology"/>
<evidence type="ECO:0000256" key="2">
    <source>
        <dbReference type="ARBA" id="ARBA00023125"/>
    </source>
</evidence>
<keyword evidence="6" id="KW-1185">Reference proteome</keyword>
<dbReference type="Gene3D" id="1.10.443.10">
    <property type="entry name" value="Intergrase catalytic core"/>
    <property type="match status" value="1"/>
</dbReference>
<dbReference type="AlphaFoldDB" id="A0A069CSP7"/>
<keyword evidence="3" id="KW-0233">DNA recombination</keyword>
<evidence type="ECO:0000313" key="6">
    <source>
        <dbReference type="Proteomes" id="UP000030643"/>
    </source>
</evidence>
<evidence type="ECO:0000259" key="4">
    <source>
        <dbReference type="PROSITE" id="PS51898"/>
    </source>
</evidence>